<name>A0AAI8TYW7_MYCME</name>
<dbReference type="EMBL" id="AP027452">
    <property type="protein sequence ID" value="BDY31025.1"/>
    <property type="molecule type" value="Genomic_DNA"/>
</dbReference>
<accession>A0AAI8TYW7</accession>
<gene>
    <name evidence="1" type="ORF">hbim_04977</name>
</gene>
<dbReference type="Proteomes" id="UP001241092">
    <property type="component" value="Chromosome"/>
</dbReference>
<dbReference type="AlphaFoldDB" id="A0AAI8TYW7"/>
<dbReference type="RefSeq" id="WP_131524767.1">
    <property type="nucleotide sequence ID" value="NZ_AP022567.1"/>
</dbReference>
<protein>
    <submittedName>
        <fullName evidence="1">Uncharacterized protein</fullName>
    </submittedName>
</protein>
<evidence type="ECO:0000313" key="1">
    <source>
        <dbReference type="EMBL" id="BDY31025.1"/>
    </source>
</evidence>
<organism evidence="1 2">
    <name type="scientific">Mycolicibacterium mageritense</name>
    <name type="common">Mycobacterium mageritense</name>
    <dbReference type="NCBI Taxonomy" id="53462"/>
    <lineage>
        <taxon>Bacteria</taxon>
        <taxon>Bacillati</taxon>
        <taxon>Actinomycetota</taxon>
        <taxon>Actinomycetes</taxon>
        <taxon>Mycobacteriales</taxon>
        <taxon>Mycobacteriaceae</taxon>
        <taxon>Mycolicibacterium</taxon>
    </lineage>
</organism>
<proteinExistence type="predicted"/>
<reference evidence="1" key="1">
    <citation type="submission" date="2023-03" db="EMBL/GenBank/DDBJ databases">
        <title>Draft genome sequence of a Mycolicibacterium mageritense strain H4_3_1 isolated from a hybrid biological-inorganic system reactor.</title>
        <authorList>
            <person name="Feng X."/>
            <person name="Kazama D."/>
            <person name="Sato K."/>
            <person name="Kobayashi H."/>
        </authorList>
    </citation>
    <scope>NUCLEOTIDE SEQUENCE</scope>
    <source>
        <strain evidence="1">H4_3_1</strain>
    </source>
</reference>
<evidence type="ECO:0000313" key="2">
    <source>
        <dbReference type="Proteomes" id="UP001241092"/>
    </source>
</evidence>
<sequence>MTESQNRWQPIDASSYIDRLERVKALLRQASVLAAAQESARVAPLVELHRRLAEQRRGDAHR</sequence>